<comment type="cofactor">
    <cofactor evidence="1">
        <name>Mn(2+)</name>
        <dbReference type="ChEBI" id="CHEBI:29035"/>
    </cofactor>
</comment>
<evidence type="ECO:0000256" key="5">
    <source>
        <dbReference type="ARBA" id="ARBA00022797"/>
    </source>
</evidence>
<accession>A0ABY5P8L8</accession>
<dbReference type="PANTHER" id="PTHR48073:SF2">
    <property type="entry name" value="O-SUCCINYLBENZOATE SYNTHASE"/>
    <property type="match status" value="1"/>
</dbReference>
<proteinExistence type="inferred from homology"/>
<dbReference type="SMART" id="SM00922">
    <property type="entry name" value="MR_MLE"/>
    <property type="match status" value="1"/>
</dbReference>
<dbReference type="InterPro" id="IPR013370">
    <property type="entry name" value="Chloromuconate_cycloisomerase"/>
</dbReference>
<evidence type="ECO:0000256" key="4">
    <source>
        <dbReference type="ARBA" id="ARBA00022723"/>
    </source>
</evidence>
<dbReference type="SFLD" id="SFLDS00001">
    <property type="entry name" value="Enolase"/>
    <property type="match status" value="1"/>
</dbReference>
<keyword evidence="7" id="KW-0464">Manganese</keyword>
<evidence type="ECO:0000256" key="8">
    <source>
        <dbReference type="ARBA" id="ARBA00023235"/>
    </source>
</evidence>
<evidence type="ECO:0000256" key="7">
    <source>
        <dbReference type="ARBA" id="ARBA00023211"/>
    </source>
</evidence>
<keyword evidence="8" id="KW-0413">Isomerase</keyword>
<dbReference type="InterPro" id="IPR013342">
    <property type="entry name" value="Mandelate_racemase_C"/>
</dbReference>
<keyword evidence="5" id="KW-0058">Aromatic hydrocarbons catabolism</keyword>
<reference evidence="10 11" key="1">
    <citation type="submission" date="2022-08" db="EMBL/GenBank/DDBJ databases">
        <title>Aerococcaceae sp. nov isolated from spoiled eye mask.</title>
        <authorList>
            <person name="Zhou G."/>
            <person name="Xie X.-B."/>
            <person name="Shi Q.-S."/>
            <person name="Wang Y.-S."/>
            <person name="Wen X."/>
            <person name="Peng H."/>
            <person name="Yang X.-J."/>
            <person name="Tao H.-B."/>
            <person name="Huang X.-M."/>
        </authorList>
    </citation>
    <scope>NUCLEOTIDE SEQUENCE [LARGE SCALE GENOMIC DNA]</scope>
    <source>
        <strain evidence="11">DM20194951</strain>
    </source>
</reference>
<dbReference type="RefSeq" id="WP_313794584.1">
    <property type="nucleotide sequence ID" value="NZ_CP102453.1"/>
</dbReference>
<dbReference type="InterPro" id="IPR029017">
    <property type="entry name" value="Enolase-like_N"/>
</dbReference>
<dbReference type="InterPro" id="IPR029065">
    <property type="entry name" value="Enolase_C-like"/>
</dbReference>
<dbReference type="SUPFAM" id="SSF51604">
    <property type="entry name" value="Enolase C-terminal domain-like"/>
    <property type="match status" value="1"/>
</dbReference>
<evidence type="ECO:0000256" key="1">
    <source>
        <dbReference type="ARBA" id="ARBA00001936"/>
    </source>
</evidence>
<dbReference type="EMBL" id="CP102453">
    <property type="protein sequence ID" value="UUX35091.1"/>
    <property type="molecule type" value="Genomic_DNA"/>
</dbReference>
<protein>
    <submittedName>
        <fullName evidence="10">Muconate/chloromuconate family cycloisomerase</fullName>
    </submittedName>
</protein>
<name>A0ABY5P8L8_9LACT</name>
<dbReference type="Pfam" id="PF02746">
    <property type="entry name" value="MR_MLE_N"/>
    <property type="match status" value="1"/>
</dbReference>
<organism evidence="10 11">
    <name type="scientific">Fundicoccus culcitae</name>
    <dbReference type="NCBI Taxonomy" id="2969821"/>
    <lineage>
        <taxon>Bacteria</taxon>
        <taxon>Bacillati</taxon>
        <taxon>Bacillota</taxon>
        <taxon>Bacilli</taxon>
        <taxon>Lactobacillales</taxon>
        <taxon>Aerococcaceae</taxon>
        <taxon>Fundicoccus</taxon>
    </lineage>
</organism>
<comment type="similarity">
    <text evidence="3">Belongs to the mandelate racemase/muconate lactonizing enzyme family.</text>
</comment>
<keyword evidence="4" id="KW-0479">Metal-binding</keyword>
<dbReference type="PANTHER" id="PTHR48073">
    <property type="entry name" value="O-SUCCINYLBENZOATE SYNTHASE-RELATED"/>
    <property type="match status" value="1"/>
</dbReference>
<comment type="pathway">
    <text evidence="2">Aromatic compound metabolism.</text>
</comment>
<evidence type="ECO:0000259" key="9">
    <source>
        <dbReference type="SMART" id="SM00922"/>
    </source>
</evidence>
<evidence type="ECO:0000256" key="3">
    <source>
        <dbReference type="ARBA" id="ARBA00008031"/>
    </source>
</evidence>
<sequence length="372" mass="41539">MTIKDFKTYILDMETVRPHQLSMTTITSQAIIVGRAIDEDGTEGWSEVANIGGIAYGEQTPEAIKVNIDSYLKDLVIGREASDFNRIMWEINHFAKGNNYSKAVVEGALIDLAARQKNVPAYELLGGKIHQSIPLAWTLASGNTERDIEEAKHLLEIRRHKIFKLKIGKGDPDENVEHVRKIIEAVGEQAKITVDINQAWDEDTSVRCIKKLEEYGVNMIEQPVPVWNYEAMSRLTERFDVPIMADESSTYVNDVFRIAKNRAGNSIALKPCKHGGLLETKKVAGIAEGAGLGLYGGTMIESSLGSAMALSVYSTIHDFEFGTELFGQFLYKDRITVEELEVKDFELVVPDGPGFGLTVDIEKVKKYAREFY</sequence>
<evidence type="ECO:0000313" key="10">
    <source>
        <dbReference type="EMBL" id="UUX35091.1"/>
    </source>
</evidence>
<feature type="domain" description="Mandelate racemase/muconate lactonizing enzyme C-terminal" evidence="9">
    <location>
        <begin position="144"/>
        <end position="242"/>
    </location>
</feature>
<dbReference type="Gene3D" id="3.20.20.120">
    <property type="entry name" value="Enolase-like C-terminal domain"/>
    <property type="match status" value="1"/>
</dbReference>
<dbReference type="InterPro" id="IPR036849">
    <property type="entry name" value="Enolase-like_C_sf"/>
</dbReference>
<evidence type="ECO:0000313" key="11">
    <source>
        <dbReference type="Proteomes" id="UP001315967"/>
    </source>
</evidence>
<evidence type="ECO:0000256" key="2">
    <source>
        <dbReference type="ARBA" id="ARBA00005211"/>
    </source>
</evidence>
<keyword evidence="11" id="KW-1185">Reference proteome</keyword>
<gene>
    <name evidence="10" type="ORF">NRE15_05465</name>
</gene>
<dbReference type="SFLD" id="SFLDG00180">
    <property type="entry name" value="muconate_cycloisomerase"/>
    <property type="match status" value="1"/>
</dbReference>
<dbReference type="SFLD" id="SFLDG01258">
    <property type="entry name" value="(chloro)muconate_cycloisomeras"/>
    <property type="match status" value="1"/>
</dbReference>
<keyword evidence="6" id="KW-0460">Magnesium</keyword>
<dbReference type="Pfam" id="PF13378">
    <property type="entry name" value="MR_MLE_C"/>
    <property type="match status" value="1"/>
</dbReference>
<dbReference type="SUPFAM" id="SSF54826">
    <property type="entry name" value="Enolase N-terminal domain-like"/>
    <property type="match status" value="1"/>
</dbReference>
<dbReference type="Proteomes" id="UP001315967">
    <property type="component" value="Chromosome"/>
</dbReference>
<dbReference type="Gene3D" id="3.30.390.10">
    <property type="entry name" value="Enolase-like, N-terminal domain"/>
    <property type="match status" value="1"/>
</dbReference>
<dbReference type="InterPro" id="IPR013341">
    <property type="entry name" value="Mandelate_racemase_N_dom"/>
</dbReference>
<dbReference type="NCBIfam" id="TIGR02534">
    <property type="entry name" value="mucon_cyclo"/>
    <property type="match status" value="1"/>
</dbReference>
<evidence type="ECO:0000256" key="6">
    <source>
        <dbReference type="ARBA" id="ARBA00022842"/>
    </source>
</evidence>